<feature type="transmembrane region" description="Helical" evidence="1">
    <location>
        <begin position="186"/>
        <end position="208"/>
    </location>
</feature>
<sequence>MFKDAVLLLHPIIAIAVVFPLMGLIVNRGLQVRQRRLQLASGDKSKVPPVVGQEHVQAGHWLTIGVVGITLIALANDIFGTVVSTQLWSKNPVQVGLIGLLFVATIASLVLLFRSHQVQWRATFATLTGIGLVVLGCQDGVYRKTDQWATSHYYYGITASLLMIFSLSIVQSIYKDRTQRWRMVHIAVSSVVALLFIGQAITGTRALLEVPLSWQEPYIQQLYEQQCQTKPCAVQPAPRNQGK</sequence>
<comment type="caution">
    <text evidence="2">The sequence shown here is derived from an EMBL/GenBank/DDBJ whole genome shotgun (WGS) entry which is preliminary data.</text>
</comment>
<evidence type="ECO:0000313" key="3">
    <source>
        <dbReference type="Proteomes" id="UP000238634"/>
    </source>
</evidence>
<keyword evidence="1" id="KW-0472">Membrane</keyword>
<evidence type="ECO:0000313" key="2">
    <source>
        <dbReference type="EMBL" id="PSB15682.1"/>
    </source>
</evidence>
<proteinExistence type="predicted"/>
<dbReference type="AlphaFoldDB" id="A0A2T1D583"/>
<dbReference type="STRING" id="1920490.GCA_001895925_02819"/>
<accession>A0A2T1D583</accession>
<dbReference type="Pfam" id="PF13301">
    <property type="entry name" value="DUF4079"/>
    <property type="match status" value="1"/>
</dbReference>
<feature type="transmembrane region" description="Helical" evidence="1">
    <location>
        <begin position="95"/>
        <end position="113"/>
    </location>
</feature>
<keyword evidence="1" id="KW-1133">Transmembrane helix</keyword>
<feature type="transmembrane region" description="Helical" evidence="1">
    <location>
        <begin position="6"/>
        <end position="26"/>
    </location>
</feature>
<feature type="transmembrane region" description="Helical" evidence="1">
    <location>
        <begin position="120"/>
        <end position="141"/>
    </location>
</feature>
<dbReference type="OrthoDB" id="507684at2"/>
<reference evidence="2 3" key="2">
    <citation type="submission" date="2018-03" db="EMBL/GenBank/DDBJ databases">
        <title>The ancient ancestry and fast evolution of plastids.</title>
        <authorList>
            <person name="Moore K.R."/>
            <person name="Magnabosco C."/>
            <person name="Momper L."/>
            <person name="Gold D.A."/>
            <person name="Bosak T."/>
            <person name="Fournier G.P."/>
        </authorList>
    </citation>
    <scope>NUCLEOTIDE SEQUENCE [LARGE SCALE GENOMIC DNA]</scope>
    <source>
        <strain evidence="2 3">ULC007</strain>
    </source>
</reference>
<protein>
    <submittedName>
        <fullName evidence="2">DUF4079 domain-containing protein</fullName>
    </submittedName>
</protein>
<keyword evidence="3" id="KW-1185">Reference proteome</keyword>
<dbReference type="InterPro" id="IPR025067">
    <property type="entry name" value="DUF4079"/>
</dbReference>
<reference evidence="2 3" key="1">
    <citation type="submission" date="2018-02" db="EMBL/GenBank/DDBJ databases">
        <authorList>
            <person name="Cohen D.B."/>
            <person name="Kent A.D."/>
        </authorList>
    </citation>
    <scope>NUCLEOTIDE SEQUENCE [LARGE SCALE GENOMIC DNA]</scope>
    <source>
        <strain evidence="2 3">ULC007</strain>
    </source>
</reference>
<feature type="transmembrane region" description="Helical" evidence="1">
    <location>
        <begin position="61"/>
        <end position="83"/>
    </location>
</feature>
<organism evidence="2 3">
    <name type="scientific">Phormidesmis priestleyi ULC007</name>
    <dbReference type="NCBI Taxonomy" id="1920490"/>
    <lineage>
        <taxon>Bacteria</taxon>
        <taxon>Bacillati</taxon>
        <taxon>Cyanobacteriota</taxon>
        <taxon>Cyanophyceae</taxon>
        <taxon>Leptolyngbyales</taxon>
        <taxon>Leptolyngbyaceae</taxon>
        <taxon>Phormidesmis</taxon>
    </lineage>
</organism>
<feature type="transmembrane region" description="Helical" evidence="1">
    <location>
        <begin position="153"/>
        <end position="174"/>
    </location>
</feature>
<name>A0A2T1D583_9CYAN</name>
<dbReference type="Proteomes" id="UP000238634">
    <property type="component" value="Unassembled WGS sequence"/>
</dbReference>
<gene>
    <name evidence="2" type="ORF">C7B65_23755</name>
</gene>
<dbReference type="RefSeq" id="WP_073074976.1">
    <property type="nucleotide sequence ID" value="NZ_MPPI01000054.1"/>
</dbReference>
<dbReference type="EMBL" id="PVWG01000055">
    <property type="protein sequence ID" value="PSB15682.1"/>
    <property type="molecule type" value="Genomic_DNA"/>
</dbReference>
<keyword evidence="1" id="KW-0812">Transmembrane</keyword>
<evidence type="ECO:0000256" key="1">
    <source>
        <dbReference type="SAM" id="Phobius"/>
    </source>
</evidence>